<reference evidence="6 7" key="1">
    <citation type="submission" date="2018-05" db="EMBL/GenBank/DDBJ databases">
        <title>Genomic Encyclopedia of Type Strains, Phase IV (KMG-IV): sequencing the most valuable type-strain genomes for metagenomic binning, comparative biology and taxonomic classification.</title>
        <authorList>
            <person name="Goeker M."/>
        </authorList>
    </citation>
    <scope>NUCLEOTIDE SEQUENCE [LARGE SCALE GENOMIC DNA]</scope>
    <source>
        <strain evidence="6 7">DSM 44717</strain>
    </source>
</reference>
<gene>
    <name evidence="6" type="ORF">DFR69_110226</name>
</gene>
<dbReference type="GO" id="GO:0005737">
    <property type="term" value="C:cytoplasm"/>
    <property type="evidence" value="ECO:0007669"/>
    <property type="project" value="UniProtKB-ARBA"/>
</dbReference>
<keyword evidence="1" id="KW-0001">2Fe-2S</keyword>
<comment type="caution">
    <text evidence="6">The sequence shown here is derived from an EMBL/GenBank/DDBJ whole genome shotgun (WGS) entry which is preliminary data.</text>
</comment>
<dbReference type="InterPro" id="IPR018967">
    <property type="entry name" value="FeS-contain_CDGSH-typ"/>
</dbReference>
<dbReference type="GO" id="GO:0046872">
    <property type="term" value="F:metal ion binding"/>
    <property type="evidence" value="ECO:0007669"/>
    <property type="project" value="UniProtKB-KW"/>
</dbReference>
<keyword evidence="2" id="KW-0479">Metal-binding</keyword>
<protein>
    <submittedName>
        <fullName evidence="6">Iron-binding CDGSH zinc finger protein</fullName>
    </submittedName>
</protein>
<evidence type="ECO:0000313" key="6">
    <source>
        <dbReference type="EMBL" id="PWV71742.1"/>
    </source>
</evidence>
<dbReference type="SMART" id="SM00704">
    <property type="entry name" value="ZnF_CDGSH"/>
    <property type="match status" value="1"/>
</dbReference>
<name>A0A317N9T2_9NOCA</name>
<evidence type="ECO:0000256" key="4">
    <source>
        <dbReference type="ARBA" id="ARBA00023014"/>
    </source>
</evidence>
<dbReference type="EMBL" id="QGTL01000010">
    <property type="protein sequence ID" value="PWV71742.1"/>
    <property type="molecule type" value="Genomic_DNA"/>
</dbReference>
<evidence type="ECO:0000259" key="5">
    <source>
        <dbReference type="SMART" id="SM00704"/>
    </source>
</evidence>
<keyword evidence="7" id="KW-1185">Reference proteome</keyword>
<evidence type="ECO:0000256" key="3">
    <source>
        <dbReference type="ARBA" id="ARBA00023004"/>
    </source>
</evidence>
<dbReference type="Gene3D" id="3.40.5.90">
    <property type="entry name" value="CDGSH iron-sulfur domain, mitoNEET-type"/>
    <property type="match status" value="1"/>
</dbReference>
<dbReference type="Pfam" id="PF09360">
    <property type="entry name" value="zf-CDGSH"/>
    <property type="match status" value="1"/>
</dbReference>
<dbReference type="AlphaFoldDB" id="A0A317N9T2"/>
<evidence type="ECO:0000256" key="2">
    <source>
        <dbReference type="ARBA" id="ARBA00022723"/>
    </source>
</evidence>
<evidence type="ECO:0000313" key="7">
    <source>
        <dbReference type="Proteomes" id="UP000246410"/>
    </source>
</evidence>
<dbReference type="GO" id="GO:0051537">
    <property type="term" value="F:2 iron, 2 sulfur cluster binding"/>
    <property type="evidence" value="ECO:0007669"/>
    <property type="project" value="UniProtKB-KW"/>
</dbReference>
<sequence>MPNENPVSSSRSRDRRRVEYTADGPALIEGPVELHMPDGRVVRSDRFVVALCLCRRSANYPLCDTSHRRIRRQAP</sequence>
<proteinExistence type="predicted"/>
<feature type="domain" description="Iron-binding zinc finger CDGSH type" evidence="5">
    <location>
        <begin position="29"/>
        <end position="73"/>
    </location>
</feature>
<organism evidence="6 7">
    <name type="scientific">Nocardia neocaledoniensis</name>
    <dbReference type="NCBI Taxonomy" id="236511"/>
    <lineage>
        <taxon>Bacteria</taxon>
        <taxon>Bacillati</taxon>
        <taxon>Actinomycetota</taxon>
        <taxon>Actinomycetes</taxon>
        <taxon>Mycobacteriales</taxon>
        <taxon>Nocardiaceae</taxon>
        <taxon>Nocardia</taxon>
    </lineage>
</organism>
<accession>A0A317N9T2</accession>
<keyword evidence="4" id="KW-0411">Iron-sulfur</keyword>
<dbReference type="Proteomes" id="UP000246410">
    <property type="component" value="Unassembled WGS sequence"/>
</dbReference>
<dbReference type="InterPro" id="IPR042216">
    <property type="entry name" value="MitoNEET_CISD"/>
</dbReference>
<evidence type="ECO:0000256" key="1">
    <source>
        <dbReference type="ARBA" id="ARBA00022714"/>
    </source>
</evidence>
<keyword evidence="3" id="KW-0408">Iron</keyword>